<dbReference type="AlphaFoldDB" id="A0A8J3VWD1"/>
<dbReference type="RefSeq" id="WP_203924996.1">
    <property type="nucleotide sequence ID" value="NZ_BONZ01000146.1"/>
</dbReference>
<organism evidence="1 2">
    <name type="scientific">Rugosimonospora africana</name>
    <dbReference type="NCBI Taxonomy" id="556532"/>
    <lineage>
        <taxon>Bacteria</taxon>
        <taxon>Bacillati</taxon>
        <taxon>Actinomycetota</taxon>
        <taxon>Actinomycetes</taxon>
        <taxon>Micromonosporales</taxon>
        <taxon>Micromonosporaceae</taxon>
        <taxon>Rugosimonospora</taxon>
    </lineage>
</organism>
<keyword evidence="2" id="KW-1185">Reference proteome</keyword>
<gene>
    <name evidence="1" type="ORF">Raf01_97990</name>
</gene>
<name>A0A8J3VWD1_9ACTN</name>
<evidence type="ECO:0000313" key="1">
    <source>
        <dbReference type="EMBL" id="GIH21627.1"/>
    </source>
</evidence>
<reference evidence="1" key="1">
    <citation type="submission" date="2021-01" db="EMBL/GenBank/DDBJ databases">
        <title>Whole genome shotgun sequence of Rugosimonospora africana NBRC 104875.</title>
        <authorList>
            <person name="Komaki H."/>
            <person name="Tamura T."/>
        </authorList>
    </citation>
    <scope>NUCLEOTIDE SEQUENCE</scope>
    <source>
        <strain evidence="1">NBRC 104875</strain>
    </source>
</reference>
<accession>A0A8J3VWD1</accession>
<protein>
    <submittedName>
        <fullName evidence="1">Uncharacterized protein</fullName>
    </submittedName>
</protein>
<sequence>MTDVQVEFVGGPLDGVTSSVRAMTTGRPPKLFAIDVIALGGGYASHDYQVGDALNAKGRWPYKYVGTRTD</sequence>
<dbReference type="Proteomes" id="UP000642748">
    <property type="component" value="Unassembled WGS sequence"/>
</dbReference>
<proteinExistence type="predicted"/>
<comment type="caution">
    <text evidence="1">The sequence shown here is derived from an EMBL/GenBank/DDBJ whole genome shotgun (WGS) entry which is preliminary data.</text>
</comment>
<dbReference type="EMBL" id="BONZ01000146">
    <property type="protein sequence ID" value="GIH21627.1"/>
    <property type="molecule type" value="Genomic_DNA"/>
</dbReference>
<evidence type="ECO:0000313" key="2">
    <source>
        <dbReference type="Proteomes" id="UP000642748"/>
    </source>
</evidence>